<dbReference type="STRING" id="1842532.A7E78_05615"/>
<dbReference type="AlphaFoldDB" id="A0A1L3GNA3"/>
<dbReference type="Pfam" id="PF07238">
    <property type="entry name" value="PilZ"/>
    <property type="match status" value="1"/>
</dbReference>
<dbReference type="SUPFAM" id="SSF141371">
    <property type="entry name" value="PilZ domain-like"/>
    <property type="match status" value="1"/>
</dbReference>
<evidence type="ECO:0000313" key="3">
    <source>
        <dbReference type="Proteomes" id="UP000182517"/>
    </source>
</evidence>
<dbReference type="KEGG" id="pef:A7E78_05615"/>
<dbReference type="EMBL" id="CP015519">
    <property type="protein sequence ID" value="APG27365.1"/>
    <property type="molecule type" value="Genomic_DNA"/>
</dbReference>
<keyword evidence="3" id="KW-1185">Reference proteome</keyword>
<dbReference type="Proteomes" id="UP000182517">
    <property type="component" value="Chromosome"/>
</dbReference>
<proteinExistence type="predicted"/>
<accession>A0A1L3GNA3</accession>
<protein>
    <recommendedName>
        <fullName evidence="1">PilZ domain-containing protein</fullName>
    </recommendedName>
</protein>
<name>A0A1L3GNA3_9BACT</name>
<dbReference type="GO" id="GO:0035438">
    <property type="term" value="F:cyclic-di-GMP binding"/>
    <property type="evidence" value="ECO:0007669"/>
    <property type="project" value="InterPro"/>
</dbReference>
<evidence type="ECO:0000313" key="2">
    <source>
        <dbReference type="EMBL" id="APG27365.1"/>
    </source>
</evidence>
<feature type="domain" description="PilZ" evidence="1">
    <location>
        <begin position="99"/>
        <end position="204"/>
    </location>
</feature>
<evidence type="ECO:0000259" key="1">
    <source>
        <dbReference type="Pfam" id="PF07238"/>
    </source>
</evidence>
<dbReference type="InterPro" id="IPR009875">
    <property type="entry name" value="PilZ_domain"/>
</dbReference>
<organism evidence="2 3">
    <name type="scientific">Syntrophotalea acetylenivorans</name>
    <dbReference type="NCBI Taxonomy" id="1842532"/>
    <lineage>
        <taxon>Bacteria</taxon>
        <taxon>Pseudomonadati</taxon>
        <taxon>Thermodesulfobacteriota</taxon>
        <taxon>Desulfuromonadia</taxon>
        <taxon>Desulfuromonadales</taxon>
        <taxon>Syntrophotaleaceae</taxon>
        <taxon>Syntrophotalea</taxon>
    </lineage>
</organism>
<sequence>MLALDHLKKHRSVMISLPLSGGQPLTLECVARRRSVDLVDATFLPGQLPLKGLDLTGTVRLFFEDEGRTFRLRAKIEEINGDDKLLLKAIETALQYGEREYFRVNADFSVKYRLLTDDVDIRTRQFNGRMNISGGGMLLPLQERVGNGQKLSLTLILCKDPLKVVRCTAQVVRTCPLADGFKGAGIHFTEIEPPDRDSIIAFCMAAQRLELRNKVQTKDLT</sequence>
<dbReference type="Gene3D" id="2.40.10.220">
    <property type="entry name" value="predicted glycosyltransferase like domains"/>
    <property type="match status" value="1"/>
</dbReference>
<reference evidence="2 3" key="1">
    <citation type="journal article" date="2017" name="Genome Announc.">
        <title>Complete Genome Sequences of Two Acetylene-Fermenting Pelobacter acetylenicus Strains.</title>
        <authorList>
            <person name="Sutton J.M."/>
            <person name="Baesman S.M."/>
            <person name="Fierst J.L."/>
            <person name="Poret-Peterson A.T."/>
            <person name="Oremland R.S."/>
            <person name="Dunlap D.S."/>
            <person name="Akob D.M."/>
        </authorList>
    </citation>
    <scope>NUCLEOTIDE SEQUENCE [LARGE SCALE GENOMIC DNA]</scope>
    <source>
        <strain evidence="2 3">SFB93</strain>
    </source>
</reference>
<gene>
    <name evidence="2" type="ORF">A7E78_05615</name>
</gene>